<evidence type="ECO:0000256" key="3">
    <source>
        <dbReference type="PROSITE-ProRule" id="PRU01100"/>
    </source>
</evidence>
<dbReference type="RefSeq" id="WP_213042973.1">
    <property type="nucleotide sequence ID" value="NZ_CAJNBJ010000017.1"/>
</dbReference>
<reference evidence="6 7" key="1">
    <citation type="submission" date="2021-02" db="EMBL/GenBank/DDBJ databases">
        <authorList>
            <person name="Han P."/>
        </authorList>
    </citation>
    <scope>NUCLEOTIDE SEQUENCE [LARGE SCALE GENOMIC DNA]</scope>
    <source>
        <strain evidence="6">Candidatus Nitrospira sp. ZN2</strain>
    </source>
</reference>
<feature type="active site" description="Proton donor" evidence="3">
    <location>
        <position position="187"/>
    </location>
</feature>
<proteinExistence type="inferred from homology"/>
<feature type="region of interest" description="Disordered" evidence="4">
    <location>
        <begin position="38"/>
        <end position="58"/>
    </location>
</feature>
<protein>
    <submittedName>
        <fullName evidence="6">GH26 domain-containing protein</fullName>
    </submittedName>
</protein>
<evidence type="ECO:0000256" key="4">
    <source>
        <dbReference type="SAM" id="MobiDB-lite"/>
    </source>
</evidence>
<keyword evidence="2 3" id="KW-0326">Glycosidase</keyword>
<dbReference type="Gene3D" id="3.20.20.80">
    <property type="entry name" value="Glycosidases"/>
    <property type="match status" value="1"/>
</dbReference>
<sequence length="466" mass="51747">MKTHIAAILALSFLSGIWISFDSVSPAEAQNWLYRRKRQVQTQPPPTPPASQTATSRDYSVLKIAPPPAAGLYIGQYEWVQNDIASFESASGRKTALWSRHRGTWANGYDAAGQPHFDVAAANLAWQEGKVIVVQAYNIHPAPGESEAPDGFTVDKLLSGVYDAELRRFAGELRQYGKPTFFISGREPNGIGADYFGGFGPAGDKSLQWAIENKRGFAEFNPSSLPYSSLYTDIGTPQICDGVERLKAAQRYYYDFFVRREGLRFLTFDSMGWSVNQLNQIDYDVADLPATVDKAYAKQLLQSCHSFANFYPGDQYVDWVSLDFYMIDYYAKDWPGLTQDYVVPVENHFAALDAVLQEVKTVAPSKPVFFMELGFPDGTQQNSSWAAQKIAAALPRIVSGYPQIHGFALWSAHPSWMVPGVFPYDCLIRPGTQQATALKNAVTNNPSSFLSCVYLSDGKLHPNCVN</sequence>
<dbReference type="SUPFAM" id="SSF51445">
    <property type="entry name" value="(Trans)glycosidases"/>
    <property type="match status" value="1"/>
</dbReference>
<dbReference type="Proteomes" id="UP000675880">
    <property type="component" value="Unassembled WGS sequence"/>
</dbReference>
<dbReference type="EMBL" id="CAJNBJ010000017">
    <property type="protein sequence ID" value="CAE6767026.1"/>
    <property type="molecule type" value="Genomic_DNA"/>
</dbReference>
<dbReference type="InterPro" id="IPR017853">
    <property type="entry name" value="GH"/>
</dbReference>
<comment type="caution">
    <text evidence="6">The sequence shown here is derived from an EMBL/GenBank/DDBJ whole genome shotgun (WGS) entry which is preliminary data.</text>
</comment>
<feature type="domain" description="GH26" evidence="5">
    <location>
        <begin position="53"/>
        <end position="445"/>
    </location>
</feature>
<feature type="active site" description="Nucleophile" evidence="3">
    <location>
        <position position="372"/>
    </location>
</feature>
<comment type="similarity">
    <text evidence="3">Belongs to the glycosyl hydrolase 26 family.</text>
</comment>
<dbReference type="PROSITE" id="PS51764">
    <property type="entry name" value="GH26"/>
    <property type="match status" value="1"/>
</dbReference>
<evidence type="ECO:0000259" key="5">
    <source>
        <dbReference type="PROSITE" id="PS51764"/>
    </source>
</evidence>
<evidence type="ECO:0000256" key="1">
    <source>
        <dbReference type="ARBA" id="ARBA00022801"/>
    </source>
</evidence>
<name>A0ABM8RR88_9BACT</name>
<organism evidence="6 7">
    <name type="scientific">Nitrospira defluvii</name>
    <dbReference type="NCBI Taxonomy" id="330214"/>
    <lineage>
        <taxon>Bacteria</taxon>
        <taxon>Pseudomonadati</taxon>
        <taxon>Nitrospirota</taxon>
        <taxon>Nitrospiria</taxon>
        <taxon>Nitrospirales</taxon>
        <taxon>Nitrospiraceae</taxon>
        <taxon>Nitrospira</taxon>
    </lineage>
</organism>
<accession>A0ABM8RR88</accession>
<evidence type="ECO:0000256" key="2">
    <source>
        <dbReference type="ARBA" id="ARBA00023295"/>
    </source>
</evidence>
<evidence type="ECO:0000313" key="7">
    <source>
        <dbReference type="Proteomes" id="UP000675880"/>
    </source>
</evidence>
<dbReference type="InterPro" id="IPR022790">
    <property type="entry name" value="GH26_dom"/>
</dbReference>
<gene>
    <name evidence="6" type="ORF">NSPZN2_40093</name>
</gene>
<evidence type="ECO:0000313" key="6">
    <source>
        <dbReference type="EMBL" id="CAE6767026.1"/>
    </source>
</evidence>
<keyword evidence="7" id="KW-1185">Reference proteome</keyword>
<keyword evidence="1 3" id="KW-0378">Hydrolase</keyword>